<keyword evidence="3" id="KW-1185">Reference proteome</keyword>
<evidence type="ECO:0000313" key="2">
    <source>
        <dbReference type="EMBL" id="KAK2661683.1"/>
    </source>
</evidence>
<protein>
    <recommendedName>
        <fullName evidence="1">Myb/SANT-like domain-containing protein</fullName>
    </recommendedName>
</protein>
<evidence type="ECO:0000259" key="1">
    <source>
        <dbReference type="Pfam" id="PF12776"/>
    </source>
</evidence>
<evidence type="ECO:0000313" key="3">
    <source>
        <dbReference type="Proteomes" id="UP001280121"/>
    </source>
</evidence>
<dbReference type="AlphaFoldDB" id="A0AAD9XLW3"/>
<sequence>MANEGTQGKEKAVWDPPTHVIWVDLAIEQVRAGNRNGTHLSKQGWKNVIENFNKITGRTYDQKQLKNHWDNVKKEWQLWDSLKYPEASKFRVKGLEHVFKIDELFRDVTTTGDRARAPTYGLMPPLYSQAFMTEDNCSMDIDSDEEIEEQIVEQAIRDEIEFNEVVLSVARATHLGETVSRQFGIVLEKMTMLAFDEIRPPREFNEVPRYIRSNPKHWSCFKDCIGVIDRTNVRVSLPVDEQIPYMRGHYRY</sequence>
<dbReference type="EMBL" id="JANJYI010000001">
    <property type="protein sequence ID" value="KAK2661683.1"/>
    <property type="molecule type" value="Genomic_DNA"/>
</dbReference>
<dbReference type="InterPro" id="IPR024752">
    <property type="entry name" value="Myb/SANT-like_dom"/>
</dbReference>
<organism evidence="2 3">
    <name type="scientific">Dipteronia dyeriana</name>
    <dbReference type="NCBI Taxonomy" id="168575"/>
    <lineage>
        <taxon>Eukaryota</taxon>
        <taxon>Viridiplantae</taxon>
        <taxon>Streptophyta</taxon>
        <taxon>Embryophyta</taxon>
        <taxon>Tracheophyta</taxon>
        <taxon>Spermatophyta</taxon>
        <taxon>Magnoliopsida</taxon>
        <taxon>eudicotyledons</taxon>
        <taxon>Gunneridae</taxon>
        <taxon>Pentapetalae</taxon>
        <taxon>rosids</taxon>
        <taxon>malvids</taxon>
        <taxon>Sapindales</taxon>
        <taxon>Sapindaceae</taxon>
        <taxon>Hippocastanoideae</taxon>
        <taxon>Acereae</taxon>
        <taxon>Dipteronia</taxon>
    </lineage>
</organism>
<gene>
    <name evidence="2" type="ORF">Ddye_000257</name>
</gene>
<proteinExistence type="predicted"/>
<reference evidence="2" key="1">
    <citation type="journal article" date="2023" name="Plant J.">
        <title>Genome sequences and population genomics provide insights into the demographic history, inbreeding, and mutation load of two 'living fossil' tree species of Dipteronia.</title>
        <authorList>
            <person name="Feng Y."/>
            <person name="Comes H.P."/>
            <person name="Chen J."/>
            <person name="Zhu S."/>
            <person name="Lu R."/>
            <person name="Zhang X."/>
            <person name="Li P."/>
            <person name="Qiu J."/>
            <person name="Olsen K.M."/>
            <person name="Qiu Y."/>
        </authorList>
    </citation>
    <scope>NUCLEOTIDE SEQUENCE</scope>
    <source>
        <strain evidence="2">KIB01</strain>
    </source>
</reference>
<accession>A0AAD9XLW3</accession>
<dbReference type="PANTHER" id="PTHR31704:SF37">
    <property type="entry name" value="HEAT SHOCK PROTEIN"/>
    <property type="match status" value="1"/>
</dbReference>
<name>A0AAD9XLW3_9ROSI</name>
<feature type="domain" description="Myb/SANT-like" evidence="1">
    <location>
        <begin position="14"/>
        <end position="83"/>
    </location>
</feature>
<dbReference type="PANTHER" id="PTHR31704">
    <property type="entry name" value="MYB/SANT-LIKE DNA-BINDING DOMAIN PROTEIN-RELATED"/>
    <property type="match status" value="1"/>
</dbReference>
<dbReference type="Pfam" id="PF12776">
    <property type="entry name" value="Myb_DNA-bind_3"/>
    <property type="match status" value="1"/>
</dbReference>
<comment type="caution">
    <text evidence="2">The sequence shown here is derived from an EMBL/GenBank/DDBJ whole genome shotgun (WGS) entry which is preliminary data.</text>
</comment>
<dbReference type="Proteomes" id="UP001280121">
    <property type="component" value="Unassembled WGS sequence"/>
</dbReference>